<reference evidence="1" key="1">
    <citation type="submission" date="2014-09" db="EMBL/GenBank/DDBJ databases">
        <authorList>
            <person name="Magalhaes I.L.F."/>
            <person name="Oliveira U."/>
            <person name="Santos F.R."/>
            <person name="Vidigal T.H.D.A."/>
            <person name="Brescovit A.D."/>
            <person name="Santos A.J."/>
        </authorList>
    </citation>
    <scope>NUCLEOTIDE SEQUENCE</scope>
    <source>
        <tissue evidence="1">Shoot tissue taken approximately 20 cm above the soil surface</tissue>
    </source>
</reference>
<name>A0A0A9A1D6_ARUDO</name>
<reference evidence="1" key="2">
    <citation type="journal article" date="2015" name="Data Brief">
        <title>Shoot transcriptome of the giant reed, Arundo donax.</title>
        <authorList>
            <person name="Barrero R.A."/>
            <person name="Guerrero F.D."/>
            <person name="Moolhuijzen P."/>
            <person name="Goolsby J.A."/>
            <person name="Tidwell J."/>
            <person name="Bellgard S.E."/>
            <person name="Bellgard M.I."/>
        </authorList>
    </citation>
    <scope>NUCLEOTIDE SEQUENCE</scope>
    <source>
        <tissue evidence="1">Shoot tissue taken approximately 20 cm above the soil surface</tissue>
    </source>
</reference>
<dbReference type="EMBL" id="GBRH01255075">
    <property type="protein sequence ID" value="JAD42820.1"/>
    <property type="molecule type" value="Transcribed_RNA"/>
</dbReference>
<evidence type="ECO:0008006" key="2">
    <source>
        <dbReference type="Google" id="ProtNLM"/>
    </source>
</evidence>
<accession>A0A0A9A1D6</accession>
<dbReference type="AlphaFoldDB" id="A0A0A9A1D6"/>
<proteinExistence type="predicted"/>
<protein>
    <recommendedName>
        <fullName evidence="2">CCHC-type domain-containing protein</fullName>
    </recommendedName>
</protein>
<evidence type="ECO:0000313" key="1">
    <source>
        <dbReference type="EMBL" id="JAD42820.1"/>
    </source>
</evidence>
<sequence length="79" mass="9205">MMFSKYKKDYILAKQIMYFYKRGIGSFYLPPVVSPKTNELKDCFIKEVDSYCQNCEVTGYHTSECPVSTRSLPTLPPNY</sequence>
<organism evidence="1">
    <name type="scientific">Arundo donax</name>
    <name type="common">Giant reed</name>
    <name type="synonym">Donax arundinaceus</name>
    <dbReference type="NCBI Taxonomy" id="35708"/>
    <lineage>
        <taxon>Eukaryota</taxon>
        <taxon>Viridiplantae</taxon>
        <taxon>Streptophyta</taxon>
        <taxon>Embryophyta</taxon>
        <taxon>Tracheophyta</taxon>
        <taxon>Spermatophyta</taxon>
        <taxon>Magnoliopsida</taxon>
        <taxon>Liliopsida</taxon>
        <taxon>Poales</taxon>
        <taxon>Poaceae</taxon>
        <taxon>PACMAD clade</taxon>
        <taxon>Arundinoideae</taxon>
        <taxon>Arundineae</taxon>
        <taxon>Arundo</taxon>
    </lineage>
</organism>